<keyword evidence="1" id="KW-0472">Membrane</keyword>
<proteinExistence type="predicted"/>
<accession>A0A645E4F1</accession>
<sequence>MKSCFVRLVHLLWWGVAAKCLDYLVAAPVTFTQNLLIWTCYLMWALAVTLMTIACVHEWQTEDCNLSNKGGTA</sequence>
<protein>
    <submittedName>
        <fullName evidence="2">Uncharacterized protein</fullName>
    </submittedName>
</protein>
<evidence type="ECO:0000313" key="2">
    <source>
        <dbReference type="EMBL" id="MPM96451.1"/>
    </source>
</evidence>
<keyword evidence="1" id="KW-1133">Transmembrane helix</keyword>
<gene>
    <name evidence="2" type="ORF">SDC9_143614</name>
</gene>
<dbReference type="AlphaFoldDB" id="A0A645E4F1"/>
<evidence type="ECO:0000256" key="1">
    <source>
        <dbReference type="SAM" id="Phobius"/>
    </source>
</evidence>
<feature type="transmembrane region" description="Helical" evidence="1">
    <location>
        <begin position="34"/>
        <end position="56"/>
    </location>
</feature>
<name>A0A645E4F1_9ZZZZ</name>
<keyword evidence="1" id="KW-0812">Transmembrane</keyword>
<organism evidence="2">
    <name type="scientific">bioreactor metagenome</name>
    <dbReference type="NCBI Taxonomy" id="1076179"/>
    <lineage>
        <taxon>unclassified sequences</taxon>
        <taxon>metagenomes</taxon>
        <taxon>ecological metagenomes</taxon>
    </lineage>
</organism>
<reference evidence="2" key="1">
    <citation type="submission" date="2019-08" db="EMBL/GenBank/DDBJ databases">
        <authorList>
            <person name="Kucharzyk K."/>
            <person name="Murdoch R.W."/>
            <person name="Higgins S."/>
            <person name="Loffler F."/>
        </authorList>
    </citation>
    <scope>NUCLEOTIDE SEQUENCE</scope>
</reference>
<comment type="caution">
    <text evidence="2">The sequence shown here is derived from an EMBL/GenBank/DDBJ whole genome shotgun (WGS) entry which is preliminary data.</text>
</comment>
<dbReference type="EMBL" id="VSSQ01042832">
    <property type="protein sequence ID" value="MPM96451.1"/>
    <property type="molecule type" value="Genomic_DNA"/>
</dbReference>